<feature type="transmembrane region" description="Helical" evidence="1">
    <location>
        <begin position="12"/>
        <end position="35"/>
    </location>
</feature>
<sequence>MIPPQPRDPRESALGLQVSAALNVVCQIAAVVLLLAGLPDRAVLPGVLAQVFLVIGYIVGAVWFRRCWANAALLADDPLPFGPGRALAGWLVPVLSVWMRWRLLLALRRAGEAPVSATTVHLWWGLHLAAGAVAVAGMLGIRTVGTLLGSTVLSAASAVVFVLIARRITARQVELLPPAPAAEPVAV</sequence>
<name>A0ABP9EAY2_9ACTN</name>
<reference evidence="4" key="1">
    <citation type="journal article" date="2019" name="Int. J. Syst. Evol. Microbiol.">
        <title>The Global Catalogue of Microorganisms (GCM) 10K type strain sequencing project: providing services to taxonomists for standard genome sequencing and annotation.</title>
        <authorList>
            <consortium name="The Broad Institute Genomics Platform"/>
            <consortium name="The Broad Institute Genome Sequencing Center for Infectious Disease"/>
            <person name="Wu L."/>
            <person name="Ma J."/>
        </authorList>
    </citation>
    <scope>NUCLEOTIDE SEQUENCE [LARGE SCALE GENOMIC DNA]</scope>
    <source>
        <strain evidence="4">JCM 13006</strain>
    </source>
</reference>
<keyword evidence="1" id="KW-0812">Transmembrane</keyword>
<feature type="transmembrane region" description="Helical" evidence="1">
    <location>
        <begin position="147"/>
        <end position="165"/>
    </location>
</feature>
<evidence type="ECO:0000259" key="2">
    <source>
        <dbReference type="Pfam" id="PF14219"/>
    </source>
</evidence>
<feature type="transmembrane region" description="Helical" evidence="1">
    <location>
        <begin position="122"/>
        <end position="141"/>
    </location>
</feature>
<keyword evidence="1" id="KW-1133">Transmembrane helix</keyword>
<gene>
    <name evidence="3" type="ORF">GCM10023235_59360</name>
</gene>
<evidence type="ECO:0000313" key="3">
    <source>
        <dbReference type="EMBL" id="GAA4872457.1"/>
    </source>
</evidence>
<feature type="transmembrane region" description="Helical" evidence="1">
    <location>
        <begin position="42"/>
        <end position="64"/>
    </location>
</feature>
<keyword evidence="1" id="KW-0472">Membrane</keyword>
<dbReference type="Proteomes" id="UP001501752">
    <property type="component" value="Unassembled WGS sequence"/>
</dbReference>
<comment type="caution">
    <text evidence="3">The sequence shown here is derived from an EMBL/GenBank/DDBJ whole genome shotgun (WGS) entry which is preliminary data.</text>
</comment>
<dbReference type="RefSeq" id="WP_345699953.1">
    <property type="nucleotide sequence ID" value="NZ_BAABIS010000001.1"/>
</dbReference>
<feature type="transmembrane region" description="Helical" evidence="1">
    <location>
        <begin position="84"/>
        <end position="101"/>
    </location>
</feature>
<evidence type="ECO:0000313" key="4">
    <source>
        <dbReference type="Proteomes" id="UP001501752"/>
    </source>
</evidence>
<organism evidence="3 4">
    <name type="scientific">Kitasatospora terrestris</name>
    <dbReference type="NCBI Taxonomy" id="258051"/>
    <lineage>
        <taxon>Bacteria</taxon>
        <taxon>Bacillati</taxon>
        <taxon>Actinomycetota</taxon>
        <taxon>Actinomycetes</taxon>
        <taxon>Kitasatosporales</taxon>
        <taxon>Streptomycetaceae</taxon>
        <taxon>Kitasatospora</taxon>
    </lineage>
</organism>
<evidence type="ECO:0000256" key="1">
    <source>
        <dbReference type="SAM" id="Phobius"/>
    </source>
</evidence>
<dbReference type="EMBL" id="BAABIS010000001">
    <property type="protein sequence ID" value="GAA4872457.1"/>
    <property type="molecule type" value="Genomic_DNA"/>
</dbReference>
<accession>A0ABP9EAY2</accession>
<proteinExistence type="predicted"/>
<dbReference type="InterPro" id="IPR025565">
    <property type="entry name" value="DUF4328"/>
</dbReference>
<keyword evidence="4" id="KW-1185">Reference proteome</keyword>
<protein>
    <recommendedName>
        <fullName evidence="2">DUF4328 domain-containing protein</fullName>
    </recommendedName>
</protein>
<feature type="domain" description="DUF4328" evidence="2">
    <location>
        <begin position="42"/>
        <end position="165"/>
    </location>
</feature>
<dbReference type="Pfam" id="PF14219">
    <property type="entry name" value="DUF4328"/>
    <property type="match status" value="1"/>
</dbReference>